<evidence type="ECO:0000313" key="3">
    <source>
        <dbReference type="Proteomes" id="UP000270296"/>
    </source>
</evidence>
<evidence type="ECO:0000313" key="2">
    <source>
        <dbReference type="EMBL" id="VDO99572.1"/>
    </source>
</evidence>
<dbReference type="EMBL" id="UZAM01007504">
    <property type="protein sequence ID" value="VDO99572.1"/>
    <property type="molecule type" value="Genomic_DNA"/>
</dbReference>
<name>A0A183IH82_9BILA</name>
<dbReference type="Proteomes" id="UP000270296">
    <property type="component" value="Unassembled WGS sequence"/>
</dbReference>
<proteinExistence type="predicted"/>
<reference evidence="4" key="1">
    <citation type="submission" date="2016-06" db="UniProtKB">
        <authorList>
            <consortium name="WormBaseParasite"/>
        </authorList>
    </citation>
    <scope>IDENTIFICATION</scope>
</reference>
<accession>A0A183IH82</accession>
<feature type="compositionally biased region" description="Basic and acidic residues" evidence="1">
    <location>
        <begin position="48"/>
        <end position="58"/>
    </location>
</feature>
<dbReference type="AlphaFoldDB" id="A0A183IH82"/>
<protein>
    <submittedName>
        <fullName evidence="2 4">Uncharacterized protein</fullName>
    </submittedName>
</protein>
<gene>
    <name evidence="2" type="ORF">SBAD_LOCUS2977</name>
</gene>
<evidence type="ECO:0000313" key="4">
    <source>
        <dbReference type="WBParaSite" id="SBAD_0000312101-mRNA-1"/>
    </source>
</evidence>
<organism evidence="4">
    <name type="scientific">Soboliphyme baturini</name>
    <dbReference type="NCBI Taxonomy" id="241478"/>
    <lineage>
        <taxon>Eukaryota</taxon>
        <taxon>Metazoa</taxon>
        <taxon>Ecdysozoa</taxon>
        <taxon>Nematoda</taxon>
        <taxon>Enoplea</taxon>
        <taxon>Dorylaimia</taxon>
        <taxon>Dioctophymatida</taxon>
        <taxon>Dioctophymatoidea</taxon>
        <taxon>Soboliphymatidae</taxon>
        <taxon>Soboliphyme</taxon>
    </lineage>
</organism>
<feature type="region of interest" description="Disordered" evidence="1">
    <location>
        <begin position="41"/>
        <end position="82"/>
    </location>
</feature>
<dbReference type="WBParaSite" id="SBAD_0000312101-mRNA-1">
    <property type="protein sequence ID" value="SBAD_0000312101-mRNA-1"/>
    <property type="gene ID" value="SBAD_0000312101"/>
</dbReference>
<keyword evidence="3" id="KW-1185">Reference proteome</keyword>
<evidence type="ECO:0000256" key="1">
    <source>
        <dbReference type="SAM" id="MobiDB-lite"/>
    </source>
</evidence>
<sequence length="118" mass="13468">MRKNSGTRRRRRRCVCLLANPLPRQLLYPMHVLPDVLHGQGSRPGAVDSHHHLDEKAKVKVKAKTKTNCRTNTTHDHPLKPQYPVVPPAALISEYIRDNDIKAVTYTTVYLPVSRSRL</sequence>
<reference evidence="2 3" key="2">
    <citation type="submission" date="2018-11" db="EMBL/GenBank/DDBJ databases">
        <authorList>
            <consortium name="Pathogen Informatics"/>
        </authorList>
    </citation>
    <scope>NUCLEOTIDE SEQUENCE [LARGE SCALE GENOMIC DNA]</scope>
</reference>